<evidence type="ECO:0000313" key="1">
    <source>
        <dbReference type="EMBL" id="QSS53833.1"/>
    </source>
</evidence>
<dbReference type="GO" id="GO:0008233">
    <property type="term" value="F:peptidase activity"/>
    <property type="evidence" value="ECO:0007669"/>
    <property type="project" value="UniProtKB-KW"/>
</dbReference>
<dbReference type="GO" id="GO:0006508">
    <property type="term" value="P:proteolysis"/>
    <property type="evidence" value="ECO:0007669"/>
    <property type="project" value="UniProtKB-KW"/>
</dbReference>
<dbReference type="EMBL" id="CP069104">
    <property type="protein sequence ID" value="QSS53833.1"/>
    <property type="molecule type" value="Genomic_DNA"/>
</dbReference>
<gene>
    <name evidence="1" type="ORF">I7I53_01218</name>
</gene>
<sequence length="131" mass="15285">MMKILQCNDNWMNLEINPLCEEDTLHIRIPRDHSIFSRLARIHASGALRLLMATRKMRIGLHVMLTSTANKQDMLMPCPSHPLTHRWWMPLHMRAPHSKRLQVMVVPKMASHKFNLLINTCLVLGQLIYLT</sequence>
<dbReference type="VEuPathDB" id="FungiDB:I7I53_01218"/>
<proteinExistence type="predicted"/>
<evidence type="ECO:0000313" key="2">
    <source>
        <dbReference type="Proteomes" id="UP000663419"/>
    </source>
</evidence>
<name>A0A8A1LMJ4_AJEC8</name>
<reference evidence="1" key="1">
    <citation type="submission" date="2021-01" db="EMBL/GenBank/DDBJ databases">
        <title>Chromosome-level genome assembly of a human fungal pathogen reveals clustering of transcriptionally co-regulated genes.</title>
        <authorList>
            <person name="Voorhies M."/>
            <person name="Cohen S."/>
            <person name="Shea T.P."/>
            <person name="Petrus S."/>
            <person name="Munoz J.F."/>
            <person name="Poplawski S."/>
            <person name="Goldman W.E."/>
            <person name="Michael T."/>
            <person name="Cuomo C.A."/>
            <person name="Sil A."/>
            <person name="Beyhan S."/>
        </authorList>
    </citation>
    <scope>NUCLEOTIDE SEQUENCE</scope>
    <source>
        <strain evidence="1">H88</strain>
    </source>
</reference>
<dbReference type="Proteomes" id="UP000663419">
    <property type="component" value="Chromosome 3"/>
</dbReference>
<protein>
    <submittedName>
        <fullName evidence="1">Sentrin/SUMO-specific protease</fullName>
    </submittedName>
</protein>
<accession>A0A8A1LMJ4</accession>
<keyword evidence="1" id="KW-0645">Protease</keyword>
<organism evidence="1 2">
    <name type="scientific">Ajellomyces capsulatus (strain H88)</name>
    <name type="common">Darling's disease fungus</name>
    <name type="synonym">Histoplasma capsulatum</name>
    <dbReference type="NCBI Taxonomy" id="544711"/>
    <lineage>
        <taxon>Eukaryota</taxon>
        <taxon>Fungi</taxon>
        <taxon>Dikarya</taxon>
        <taxon>Ascomycota</taxon>
        <taxon>Pezizomycotina</taxon>
        <taxon>Eurotiomycetes</taxon>
        <taxon>Eurotiomycetidae</taxon>
        <taxon>Onygenales</taxon>
        <taxon>Ajellomycetaceae</taxon>
        <taxon>Histoplasma</taxon>
    </lineage>
</organism>
<dbReference type="AlphaFoldDB" id="A0A8A1LMJ4"/>
<keyword evidence="1" id="KW-0378">Hydrolase</keyword>